<dbReference type="AlphaFoldDB" id="A0AAV7M0Z6"/>
<reference evidence="1" key="1">
    <citation type="journal article" date="2022" name="bioRxiv">
        <title>Sequencing and chromosome-scale assembly of the giantPleurodeles waltlgenome.</title>
        <authorList>
            <person name="Brown T."/>
            <person name="Elewa A."/>
            <person name="Iarovenko S."/>
            <person name="Subramanian E."/>
            <person name="Araus A.J."/>
            <person name="Petzold A."/>
            <person name="Susuki M."/>
            <person name="Suzuki K.-i.T."/>
            <person name="Hayashi T."/>
            <person name="Toyoda A."/>
            <person name="Oliveira C."/>
            <person name="Osipova E."/>
            <person name="Leigh N.D."/>
            <person name="Simon A."/>
            <person name="Yun M.H."/>
        </authorList>
    </citation>
    <scope>NUCLEOTIDE SEQUENCE</scope>
    <source>
        <strain evidence="1">20211129_DDA</strain>
        <tissue evidence="1">Liver</tissue>
    </source>
</reference>
<proteinExistence type="predicted"/>
<dbReference type="EMBL" id="JANPWB010000014">
    <property type="protein sequence ID" value="KAJ1097456.1"/>
    <property type="molecule type" value="Genomic_DNA"/>
</dbReference>
<keyword evidence="2" id="KW-1185">Reference proteome</keyword>
<organism evidence="1 2">
    <name type="scientific">Pleurodeles waltl</name>
    <name type="common">Iberian ribbed newt</name>
    <dbReference type="NCBI Taxonomy" id="8319"/>
    <lineage>
        <taxon>Eukaryota</taxon>
        <taxon>Metazoa</taxon>
        <taxon>Chordata</taxon>
        <taxon>Craniata</taxon>
        <taxon>Vertebrata</taxon>
        <taxon>Euteleostomi</taxon>
        <taxon>Amphibia</taxon>
        <taxon>Batrachia</taxon>
        <taxon>Caudata</taxon>
        <taxon>Salamandroidea</taxon>
        <taxon>Salamandridae</taxon>
        <taxon>Pleurodelinae</taxon>
        <taxon>Pleurodeles</taxon>
    </lineage>
</organism>
<name>A0AAV7M0Z6_PLEWA</name>
<dbReference type="Proteomes" id="UP001066276">
    <property type="component" value="Chromosome 10"/>
</dbReference>
<sequence>MGAPDAPRFVGCGGKRVPQVRESAGPPLDLVALPRRRPPMLGLAMVGGSSGRLRLRHPRRAARRPGELVSYAAIASLGQTTPPP</sequence>
<accession>A0AAV7M0Z6</accession>
<evidence type="ECO:0000313" key="2">
    <source>
        <dbReference type="Proteomes" id="UP001066276"/>
    </source>
</evidence>
<gene>
    <name evidence="1" type="ORF">NDU88_002575</name>
</gene>
<comment type="caution">
    <text evidence="1">The sequence shown here is derived from an EMBL/GenBank/DDBJ whole genome shotgun (WGS) entry which is preliminary data.</text>
</comment>
<protein>
    <submittedName>
        <fullName evidence="1">Uncharacterized protein</fullName>
    </submittedName>
</protein>
<evidence type="ECO:0000313" key="1">
    <source>
        <dbReference type="EMBL" id="KAJ1097456.1"/>
    </source>
</evidence>